<proteinExistence type="inferred from homology"/>
<comment type="similarity">
    <text evidence="2">Belongs to the protein kinase superfamily. CMGC Ser/Thr protein kinase family. CDC2/CDKX subfamily.</text>
</comment>
<comment type="caution">
    <text evidence="15">The sequence shown here is derived from an EMBL/GenBank/DDBJ whole genome shotgun (WGS) entry which is preliminary data.</text>
</comment>
<dbReference type="PANTHER" id="PTHR24056:SF233">
    <property type="entry name" value="CYCLIN-DEPENDENT KINASE 9"/>
    <property type="match status" value="1"/>
</dbReference>
<dbReference type="AlphaFoldDB" id="A0A9N9AY58"/>
<evidence type="ECO:0000256" key="13">
    <source>
        <dbReference type="SAM" id="MobiDB-lite"/>
    </source>
</evidence>
<dbReference type="InterPro" id="IPR000719">
    <property type="entry name" value="Prot_kinase_dom"/>
</dbReference>
<dbReference type="FunFam" id="1.10.510.10:FF:000415">
    <property type="entry name" value="CMGC/CDK/CRK7 protein kinase, variant"/>
    <property type="match status" value="1"/>
</dbReference>
<feature type="region of interest" description="Disordered" evidence="13">
    <location>
        <begin position="1"/>
        <end position="77"/>
    </location>
</feature>
<evidence type="ECO:0000259" key="14">
    <source>
        <dbReference type="PROSITE" id="PS50011"/>
    </source>
</evidence>
<evidence type="ECO:0000256" key="3">
    <source>
        <dbReference type="ARBA" id="ARBA00022527"/>
    </source>
</evidence>
<keyword evidence="16" id="KW-1185">Reference proteome</keyword>
<feature type="compositionally biased region" description="Basic and acidic residues" evidence="13">
    <location>
        <begin position="466"/>
        <end position="523"/>
    </location>
</feature>
<keyword evidence="7 12" id="KW-0067">ATP-binding</keyword>
<feature type="binding site" evidence="12">
    <location>
        <position position="200"/>
    </location>
    <ligand>
        <name>ATP</name>
        <dbReference type="ChEBI" id="CHEBI:30616"/>
    </ligand>
</feature>
<evidence type="ECO:0000256" key="2">
    <source>
        <dbReference type="ARBA" id="ARBA00006485"/>
    </source>
</evidence>
<evidence type="ECO:0000256" key="7">
    <source>
        <dbReference type="ARBA" id="ARBA00022840"/>
    </source>
</evidence>
<gene>
    <name evidence="15" type="ORF">ALEPTO_LOCUS5785</name>
</gene>
<evidence type="ECO:0000256" key="9">
    <source>
        <dbReference type="ARBA" id="ARBA00047811"/>
    </source>
</evidence>
<dbReference type="InterPro" id="IPR008271">
    <property type="entry name" value="Ser/Thr_kinase_AS"/>
</dbReference>
<dbReference type="InterPro" id="IPR050108">
    <property type="entry name" value="CDK"/>
</dbReference>
<keyword evidence="6" id="KW-0418">Kinase</keyword>
<keyword evidence="8" id="KW-0539">Nucleus</keyword>
<evidence type="ECO:0000256" key="1">
    <source>
        <dbReference type="ARBA" id="ARBA00004123"/>
    </source>
</evidence>
<protein>
    <submittedName>
        <fullName evidence="15">2321_t:CDS:1</fullName>
    </submittedName>
</protein>
<dbReference type="FunFam" id="3.30.200.20:FF:000124">
    <property type="entry name" value="Cyclin-dependent kinase 4"/>
    <property type="match status" value="1"/>
</dbReference>
<name>A0A9N9AY58_9GLOM</name>
<evidence type="ECO:0000313" key="16">
    <source>
        <dbReference type="Proteomes" id="UP000789508"/>
    </source>
</evidence>
<evidence type="ECO:0000256" key="12">
    <source>
        <dbReference type="PROSITE-ProRule" id="PRU10141"/>
    </source>
</evidence>
<dbReference type="Gene3D" id="3.30.200.20">
    <property type="entry name" value="Phosphorylase Kinase, domain 1"/>
    <property type="match status" value="1"/>
</dbReference>
<comment type="catalytic activity">
    <reaction evidence="10">
        <text>L-seryl-[protein] + ATP = O-phospho-L-seryl-[protein] + ADP + H(+)</text>
        <dbReference type="Rhea" id="RHEA:17989"/>
        <dbReference type="Rhea" id="RHEA-COMP:9863"/>
        <dbReference type="Rhea" id="RHEA-COMP:11604"/>
        <dbReference type="ChEBI" id="CHEBI:15378"/>
        <dbReference type="ChEBI" id="CHEBI:29999"/>
        <dbReference type="ChEBI" id="CHEBI:30616"/>
        <dbReference type="ChEBI" id="CHEBI:83421"/>
        <dbReference type="ChEBI" id="CHEBI:456216"/>
        <dbReference type="EC" id="2.7.11.22"/>
    </reaction>
</comment>
<evidence type="ECO:0000256" key="5">
    <source>
        <dbReference type="ARBA" id="ARBA00022741"/>
    </source>
</evidence>
<dbReference type="GO" id="GO:0008353">
    <property type="term" value="F:RNA polymerase II CTD heptapeptide repeat kinase activity"/>
    <property type="evidence" value="ECO:0007669"/>
    <property type="project" value="UniProtKB-EC"/>
</dbReference>
<evidence type="ECO:0000313" key="15">
    <source>
        <dbReference type="EMBL" id="CAG8549033.1"/>
    </source>
</evidence>
<dbReference type="Pfam" id="PF00069">
    <property type="entry name" value="Pkinase"/>
    <property type="match status" value="1"/>
</dbReference>
<dbReference type="PROSITE" id="PS00107">
    <property type="entry name" value="PROTEIN_KINASE_ATP"/>
    <property type="match status" value="1"/>
</dbReference>
<evidence type="ECO:0000256" key="10">
    <source>
        <dbReference type="ARBA" id="ARBA00048367"/>
    </source>
</evidence>
<feature type="region of interest" description="Disordered" evidence="13">
    <location>
        <begin position="464"/>
        <end position="541"/>
    </location>
</feature>
<keyword evidence="5 12" id="KW-0547">Nucleotide-binding</keyword>
<comment type="catalytic activity">
    <reaction evidence="9">
        <text>L-threonyl-[protein] + ATP = O-phospho-L-threonyl-[protein] + ADP + H(+)</text>
        <dbReference type="Rhea" id="RHEA:46608"/>
        <dbReference type="Rhea" id="RHEA-COMP:11060"/>
        <dbReference type="Rhea" id="RHEA-COMP:11605"/>
        <dbReference type="ChEBI" id="CHEBI:15378"/>
        <dbReference type="ChEBI" id="CHEBI:30013"/>
        <dbReference type="ChEBI" id="CHEBI:30616"/>
        <dbReference type="ChEBI" id="CHEBI:61977"/>
        <dbReference type="ChEBI" id="CHEBI:456216"/>
        <dbReference type="EC" id="2.7.11.22"/>
    </reaction>
</comment>
<dbReference type="SMART" id="SM00220">
    <property type="entry name" value="S_TKc"/>
    <property type="match status" value="1"/>
</dbReference>
<comment type="subcellular location">
    <subcellularLocation>
        <location evidence="1">Nucleus</location>
    </subcellularLocation>
</comment>
<reference evidence="15" key="1">
    <citation type="submission" date="2021-06" db="EMBL/GenBank/DDBJ databases">
        <authorList>
            <person name="Kallberg Y."/>
            <person name="Tangrot J."/>
            <person name="Rosling A."/>
        </authorList>
    </citation>
    <scope>NUCLEOTIDE SEQUENCE</scope>
    <source>
        <strain evidence="15">FL130A</strain>
    </source>
</reference>
<dbReference type="InterPro" id="IPR011009">
    <property type="entry name" value="Kinase-like_dom_sf"/>
</dbReference>
<sequence>MADDLTPIPIYAETDIEETSMENKKESTDITSASNPPTDTVKAEQPQDQELQDVKMEETSELPSEVSSWANTSATAAPKDIDKEETKLEVAEDSNGTLVKIENNDNNATLTKLENDEKSITTTNDLQSPAYTYSDSPSPYAPRTPMDIYENTGLTEYPGHQFAGCSSIEDYIILDKLGEGTFGEVHKGQHKNTGKIVALKRIIMHNEKEGIPITAIREIKILRQLNHANVISLNDMAIQYATDAESTPSIYMVFPYMDHDLAGLLENPNVKFSQPQIKCYLKQLLEGTFYLHQQRILHRDLKAANLLINNQGILKIADFGLSRPMIEKSLTGCVVTRWYRPPELLLGERRYNTAIDMWAVGCVFAEMLRGAPILPGRSDMDQLDLIFKLCGSPNEKSMPGWQKLPGCRDLKPAIVYERKVVSEYQKYGTQAADLLDKLLVLNPAKRLTAFGALDHDYFWTDPMPSDPKDLPTYEDSHEYDRRKHKHEDGRRSSYVDQESDHSRVRKDRNNLKRNRSRDQDRNTRRNQRPRYSLPAKPSAAG</sequence>
<dbReference type="Gene3D" id="1.10.510.10">
    <property type="entry name" value="Transferase(Phosphotransferase) domain 1"/>
    <property type="match status" value="1"/>
</dbReference>
<evidence type="ECO:0000256" key="4">
    <source>
        <dbReference type="ARBA" id="ARBA00022679"/>
    </source>
</evidence>
<dbReference type="EMBL" id="CAJVPS010001739">
    <property type="protein sequence ID" value="CAG8549033.1"/>
    <property type="molecule type" value="Genomic_DNA"/>
</dbReference>
<dbReference type="InterPro" id="IPR017441">
    <property type="entry name" value="Protein_kinase_ATP_BS"/>
</dbReference>
<organism evidence="15 16">
    <name type="scientific">Ambispora leptoticha</name>
    <dbReference type="NCBI Taxonomy" id="144679"/>
    <lineage>
        <taxon>Eukaryota</taxon>
        <taxon>Fungi</taxon>
        <taxon>Fungi incertae sedis</taxon>
        <taxon>Mucoromycota</taxon>
        <taxon>Glomeromycotina</taxon>
        <taxon>Glomeromycetes</taxon>
        <taxon>Archaeosporales</taxon>
        <taxon>Ambisporaceae</taxon>
        <taxon>Ambispora</taxon>
    </lineage>
</organism>
<dbReference type="OrthoDB" id="28397at2759"/>
<evidence type="ECO:0000256" key="8">
    <source>
        <dbReference type="ARBA" id="ARBA00023242"/>
    </source>
</evidence>
<dbReference type="PROSITE" id="PS00108">
    <property type="entry name" value="PROTEIN_KINASE_ST"/>
    <property type="match status" value="1"/>
</dbReference>
<feature type="domain" description="Protein kinase" evidence="14">
    <location>
        <begin position="171"/>
        <end position="458"/>
    </location>
</feature>
<feature type="compositionally biased region" description="Polar residues" evidence="13">
    <location>
        <begin position="29"/>
        <end position="38"/>
    </location>
</feature>
<dbReference type="Proteomes" id="UP000789508">
    <property type="component" value="Unassembled WGS sequence"/>
</dbReference>
<keyword evidence="3" id="KW-0723">Serine/threonine-protein kinase</keyword>
<dbReference type="PANTHER" id="PTHR24056">
    <property type="entry name" value="CELL DIVISION PROTEIN KINASE"/>
    <property type="match status" value="1"/>
</dbReference>
<dbReference type="SUPFAM" id="SSF56112">
    <property type="entry name" value="Protein kinase-like (PK-like)"/>
    <property type="match status" value="1"/>
</dbReference>
<evidence type="ECO:0000256" key="6">
    <source>
        <dbReference type="ARBA" id="ARBA00022777"/>
    </source>
</evidence>
<feature type="compositionally biased region" description="Polar residues" evidence="13">
    <location>
        <begin position="61"/>
        <end position="75"/>
    </location>
</feature>
<dbReference type="GO" id="GO:0005524">
    <property type="term" value="F:ATP binding"/>
    <property type="evidence" value="ECO:0007669"/>
    <property type="project" value="UniProtKB-UniRule"/>
</dbReference>
<dbReference type="GO" id="GO:0004693">
    <property type="term" value="F:cyclin-dependent protein serine/threonine kinase activity"/>
    <property type="evidence" value="ECO:0007669"/>
    <property type="project" value="UniProtKB-EC"/>
</dbReference>
<evidence type="ECO:0000256" key="11">
    <source>
        <dbReference type="ARBA" id="ARBA00049280"/>
    </source>
</evidence>
<comment type="catalytic activity">
    <reaction evidence="11">
        <text>[DNA-directed RNA polymerase] + ATP = phospho-[DNA-directed RNA polymerase] + ADP + H(+)</text>
        <dbReference type="Rhea" id="RHEA:10216"/>
        <dbReference type="Rhea" id="RHEA-COMP:11321"/>
        <dbReference type="Rhea" id="RHEA-COMP:11322"/>
        <dbReference type="ChEBI" id="CHEBI:15378"/>
        <dbReference type="ChEBI" id="CHEBI:30616"/>
        <dbReference type="ChEBI" id="CHEBI:43176"/>
        <dbReference type="ChEBI" id="CHEBI:68546"/>
        <dbReference type="ChEBI" id="CHEBI:456216"/>
        <dbReference type="EC" id="2.7.11.23"/>
    </reaction>
</comment>
<keyword evidence="4" id="KW-0808">Transferase</keyword>
<dbReference type="PROSITE" id="PS50011">
    <property type="entry name" value="PROTEIN_KINASE_DOM"/>
    <property type="match status" value="1"/>
</dbReference>
<accession>A0A9N9AY58</accession>
<dbReference type="GO" id="GO:0005634">
    <property type="term" value="C:nucleus"/>
    <property type="evidence" value="ECO:0007669"/>
    <property type="project" value="UniProtKB-SubCell"/>
</dbReference>